<dbReference type="InterPro" id="IPR026906">
    <property type="entry name" value="LRR_5"/>
</dbReference>
<feature type="compositionally biased region" description="Low complexity" evidence="1">
    <location>
        <begin position="152"/>
        <end position="161"/>
    </location>
</feature>
<protein>
    <recommendedName>
        <fullName evidence="5">Leucine-rich repeat domain-containing protein</fullName>
    </recommendedName>
</protein>
<dbReference type="PANTHER" id="PTHR45661:SF3">
    <property type="entry name" value="IG-LIKE DOMAIN-CONTAINING PROTEIN"/>
    <property type="match status" value="1"/>
</dbReference>
<dbReference type="SUPFAM" id="SSF52058">
    <property type="entry name" value="L domain-like"/>
    <property type="match status" value="1"/>
</dbReference>
<dbReference type="Pfam" id="PF13306">
    <property type="entry name" value="LRR_5"/>
    <property type="match status" value="2"/>
</dbReference>
<dbReference type="InterPro" id="IPR053139">
    <property type="entry name" value="Surface_bspA-like"/>
</dbReference>
<feature type="compositionally biased region" description="Gly residues" evidence="1">
    <location>
        <begin position="162"/>
        <end position="172"/>
    </location>
</feature>
<dbReference type="AlphaFoldDB" id="A0A3N0IJ51"/>
<keyword evidence="2" id="KW-1133">Transmembrane helix</keyword>
<organism evidence="3 4">
    <name type="scientific">Slackia isoflavoniconvertens</name>
    <dbReference type="NCBI Taxonomy" id="572010"/>
    <lineage>
        <taxon>Bacteria</taxon>
        <taxon>Bacillati</taxon>
        <taxon>Actinomycetota</taxon>
        <taxon>Coriobacteriia</taxon>
        <taxon>Eggerthellales</taxon>
        <taxon>Eggerthellaceae</taxon>
        <taxon>Slackia</taxon>
    </lineage>
</organism>
<feature type="compositionally biased region" description="Polar residues" evidence="1">
    <location>
        <begin position="114"/>
        <end position="141"/>
    </location>
</feature>
<dbReference type="EMBL" id="QIBZ01000002">
    <property type="protein sequence ID" value="RNM37045.1"/>
    <property type="molecule type" value="Genomic_DNA"/>
</dbReference>
<dbReference type="PANTHER" id="PTHR45661">
    <property type="entry name" value="SURFACE ANTIGEN"/>
    <property type="match status" value="1"/>
</dbReference>
<dbReference type="Proteomes" id="UP000271472">
    <property type="component" value="Unassembled WGS sequence"/>
</dbReference>
<comment type="caution">
    <text evidence="3">The sequence shown here is derived from an EMBL/GenBank/DDBJ whole genome shotgun (WGS) entry which is preliminary data.</text>
</comment>
<evidence type="ECO:0000313" key="3">
    <source>
        <dbReference type="EMBL" id="RNM37045.1"/>
    </source>
</evidence>
<keyword evidence="2" id="KW-0472">Membrane</keyword>
<evidence type="ECO:0000256" key="1">
    <source>
        <dbReference type="SAM" id="MobiDB-lite"/>
    </source>
</evidence>
<evidence type="ECO:0000313" key="4">
    <source>
        <dbReference type="Proteomes" id="UP000271472"/>
    </source>
</evidence>
<dbReference type="InterPro" id="IPR032675">
    <property type="entry name" value="LRR_dom_sf"/>
</dbReference>
<feature type="compositionally biased region" description="Basic and acidic residues" evidence="1">
    <location>
        <begin position="82"/>
        <end position="100"/>
    </location>
</feature>
<keyword evidence="2" id="KW-0812">Transmembrane</keyword>
<feature type="transmembrane region" description="Helical" evidence="2">
    <location>
        <begin position="24"/>
        <end position="44"/>
    </location>
</feature>
<dbReference type="Gene3D" id="3.80.10.10">
    <property type="entry name" value="Ribonuclease Inhibitor"/>
    <property type="match status" value="2"/>
</dbReference>
<evidence type="ECO:0008006" key="5">
    <source>
        <dbReference type="Google" id="ProtNLM"/>
    </source>
</evidence>
<proteinExistence type="predicted"/>
<accession>A0A3N0IJ51</accession>
<keyword evidence="4" id="KW-1185">Reference proteome</keyword>
<name>A0A3N0IJ51_9ACTN</name>
<sequence>MIIVAKHMKHTTKLVPHGTTQKRIAVAAISVAFAGVVGAGAIAFSQSDVSFDPSQFAFSYNHGAEDTEIGYQAKDSQVDSQANRHGENEEEKDTAVKENEAGDDAFSQAPINDRSGTTAYNVTDGAQGSITTAAGSGQSGNVADGAPGAIEGNNGLVENGNGSNGGANAGGNGSTNGGGSAIYPANPTANSYKYLKEDPVPEKLPPLNDTTYFRPYNGNASFGSVDPDKVTISAMGDAFYRGQKLDAWTIFCGIDAFFTDDGLNLLYFGCDQASFATYPYFRIDSWENAATGEKNPGYCPSTTTVVNVSFRLSTDDAWVSRTVEIVPRESHVFVVGEPDEFGNRDVVWSTAPLETEGVFLPINLFSVNAQEAFLRSNGNIDDEGYLNALLQGWKEGDASVPYYYSVTPGRHVIIPGDVTRLDPAYRVRFQTYSIDENYRYNAELGNRNACRLQTLVDADESVIHENVDGTTTLSVPQGVQAVDSFNDQTKRSSFALSVNTMEVPSSTVYVNVNSGIRVTDGYNVASDNPAYVVTDKGILESKDGTEYIGIPYGVTKLDVPEGVHRVVVPDGNAIKTLVVHAASADDLPDIDLTKLQNCDIVVEDDVLDAFIVRYVDAIEESRTISIALASDPKCQMAFCNGVLQTEDSVFRVPELGIDTVFLQMQSRIEKGAFEGNSSATTLVLDSGCESIELEDGCLAGGNVQTIVCTNEDIAAKVEQRKAAAGAPNATVTVLEGSREGFVYYTADGKTTLLYDNEGAEEFDGTFVNKEGETVYVNALAPYAFAGDASLRSVSLPESVSSIGRGAFENCENLQALFIGSPNAVDVGANALRGCANLGFVASRSSAVNFATTENPNAEACKWYAPSNISGGYDSRFVRIDNVNDFAVDRQDDGSLILYGCLGGEAPNEASLLLGSPAALNGTIKLRSTTTEIFGATSTAGLNLVGAFENTMGDWAIDWSSAPNLRYIGSRAFAGSSVASVDIYAPSVKFGMEQSAFEGCANLTHVSVTARTLSIGDTAFANCTALKSACFIANESPTSDDVHYLNKNNIGFGVFSGDAALVSLTVGSPVPQLVYPSPKIAYVFDGAVEANEEADRISLHVPEGEERAYINAWVYNLLGYSDYDDCYSAIEWDMLMDSFETGVLPTEDDIRARMAEILLEPENRLRTMLGLPTVESSTVIVSEQNGSNDAEA</sequence>
<reference evidence="4" key="1">
    <citation type="submission" date="2018-05" db="EMBL/GenBank/DDBJ databases">
        <title>Genome Sequencing of selected type strains of the family Eggerthellaceae.</title>
        <authorList>
            <person name="Danylec N."/>
            <person name="Stoll D.A."/>
            <person name="Doetsch A."/>
            <person name="Huch M."/>
        </authorList>
    </citation>
    <scope>NUCLEOTIDE SEQUENCE [LARGE SCALE GENOMIC DNA]</scope>
    <source>
        <strain evidence="4">DSM 22006</strain>
    </source>
</reference>
<gene>
    <name evidence="3" type="ORF">DMP05_01425</name>
</gene>
<evidence type="ECO:0000256" key="2">
    <source>
        <dbReference type="SAM" id="Phobius"/>
    </source>
</evidence>
<feature type="region of interest" description="Disordered" evidence="1">
    <location>
        <begin position="76"/>
        <end position="172"/>
    </location>
</feature>